<feature type="transmembrane region" description="Helical" evidence="7">
    <location>
        <begin position="85"/>
        <end position="104"/>
    </location>
</feature>
<feature type="transmembrane region" description="Helical" evidence="7">
    <location>
        <begin position="146"/>
        <end position="165"/>
    </location>
</feature>
<proteinExistence type="predicted"/>
<dbReference type="SUPFAM" id="SSF103473">
    <property type="entry name" value="MFS general substrate transporter"/>
    <property type="match status" value="1"/>
</dbReference>
<feature type="transmembrane region" description="Helical" evidence="7">
    <location>
        <begin position="54"/>
        <end position="73"/>
    </location>
</feature>
<sequence>MSSSVSSGVLDISRKRQLTIYFAIFTSLFMSALDIHIVATALPTIISELGNMELFGWVSGAYILATAVVTPFYGKMADLFGTKKIFIVAIVLFTTGSLACGLAWSMQSLIAARVLQGLGGGGLMTLCFVILAQIFEPRERAKYQGWSMAAISLAGFVGPFVGGTITQLIGWQYIFLLNLPIALLVIGVMVMALPKVEKASRAKIDYVGGVLLALIIIAITFGAEKLAAGQVDDLGILVGGLLVVAIAIFIWVEKKAAEPILPLQFFSNPTIGLALFMSLITGFCTLGLMIYFALLLQTITGLPPAQAGLMFIPSTIGILLSSAWVGSAIAKTGRYKNYVVVSMGMGFVVLSLFSLVGASTPLWMIGILMFSYPLAIGLQNQGLMVAVQNAAQAKDMGAVTGSINLARMIGTSIGLTVNSGLIIAGLASGQEGMSAESVAQLPKDVTQITPDVIATLPTDLASQVVGIFESAFNNVFYFGVGLFAVGFVLSLLLKNVQLPIDGKKA</sequence>
<evidence type="ECO:0000256" key="5">
    <source>
        <dbReference type="ARBA" id="ARBA00022989"/>
    </source>
</evidence>
<dbReference type="GO" id="GO:0022857">
    <property type="term" value="F:transmembrane transporter activity"/>
    <property type="evidence" value="ECO:0007669"/>
    <property type="project" value="InterPro"/>
</dbReference>
<evidence type="ECO:0000256" key="1">
    <source>
        <dbReference type="ARBA" id="ARBA00004651"/>
    </source>
</evidence>
<feature type="domain" description="Major facilitator superfamily (MFS) profile" evidence="8">
    <location>
        <begin position="20"/>
        <end position="498"/>
    </location>
</feature>
<dbReference type="Gene3D" id="1.20.1720.10">
    <property type="entry name" value="Multidrug resistance protein D"/>
    <property type="match status" value="1"/>
</dbReference>
<evidence type="ECO:0000256" key="6">
    <source>
        <dbReference type="ARBA" id="ARBA00023136"/>
    </source>
</evidence>
<evidence type="ECO:0000259" key="8">
    <source>
        <dbReference type="PROSITE" id="PS50850"/>
    </source>
</evidence>
<feature type="transmembrane region" description="Helical" evidence="7">
    <location>
        <begin position="171"/>
        <end position="192"/>
    </location>
</feature>
<feature type="transmembrane region" description="Helical" evidence="7">
    <location>
        <begin position="273"/>
        <end position="295"/>
    </location>
</feature>
<keyword evidence="2" id="KW-0813">Transport</keyword>
<dbReference type="InterPro" id="IPR005829">
    <property type="entry name" value="Sugar_transporter_CS"/>
</dbReference>
<dbReference type="PROSITE" id="PS50850">
    <property type="entry name" value="MFS"/>
    <property type="match status" value="1"/>
</dbReference>
<dbReference type="FunFam" id="1.20.1720.10:FF:000004">
    <property type="entry name" value="EmrB/QacA family drug resistance transporter"/>
    <property type="match status" value="1"/>
</dbReference>
<dbReference type="PROSITE" id="PS00217">
    <property type="entry name" value="SUGAR_TRANSPORT_2"/>
    <property type="match status" value="1"/>
</dbReference>
<dbReference type="InterPro" id="IPR036259">
    <property type="entry name" value="MFS_trans_sf"/>
</dbReference>
<keyword evidence="6 7" id="KW-0472">Membrane</keyword>
<feature type="transmembrane region" description="Helical" evidence="7">
    <location>
        <begin position="20"/>
        <end position="42"/>
    </location>
</feature>
<feature type="transmembrane region" description="Helical" evidence="7">
    <location>
        <begin position="307"/>
        <end position="326"/>
    </location>
</feature>
<gene>
    <name evidence="9" type="ORF">COB13_07030</name>
</gene>
<dbReference type="Pfam" id="PF07690">
    <property type="entry name" value="MFS_1"/>
    <property type="match status" value="1"/>
</dbReference>
<reference evidence="9" key="2">
    <citation type="journal article" date="2018" name="ISME J.">
        <title>A dynamic microbial community with high functional redundancy inhabits the cold, oxic subseafloor aquifer.</title>
        <authorList>
            <person name="Tully B.J."/>
            <person name="Wheat C.G."/>
            <person name="Glazer B.T."/>
            <person name="Huber J.A."/>
        </authorList>
    </citation>
    <scope>NUCLEOTIDE SEQUENCE</scope>
    <source>
        <strain evidence="9">NORP83</strain>
    </source>
</reference>
<evidence type="ECO:0000313" key="9">
    <source>
        <dbReference type="EMBL" id="PCJ01608.1"/>
    </source>
</evidence>
<comment type="subcellular location">
    <subcellularLocation>
        <location evidence="1">Cell membrane</location>
        <topology evidence="1">Multi-pass membrane protein</topology>
    </subcellularLocation>
</comment>
<dbReference type="InterPro" id="IPR020846">
    <property type="entry name" value="MFS_dom"/>
</dbReference>
<feature type="transmembrane region" description="Helical" evidence="7">
    <location>
        <begin position="204"/>
        <end position="222"/>
    </location>
</feature>
<keyword evidence="5 7" id="KW-1133">Transmembrane helix</keyword>
<keyword evidence="4 7" id="KW-0812">Transmembrane</keyword>
<feature type="transmembrane region" description="Helical" evidence="7">
    <location>
        <begin position="475"/>
        <end position="493"/>
    </location>
</feature>
<reference key="1">
    <citation type="submission" date="2017-08" db="EMBL/GenBank/DDBJ databases">
        <title>A dynamic microbial community with high functional redundancy inhabits the cold, oxic subseafloor aquifer.</title>
        <authorList>
            <person name="Tully B.J."/>
            <person name="Wheat C.G."/>
            <person name="Glazer B.T."/>
            <person name="Huber J.A."/>
        </authorList>
    </citation>
    <scope>NUCLEOTIDE SEQUENCE [LARGE SCALE GENOMIC DNA]</scope>
</reference>
<accession>A0A2A4Z4V6</accession>
<protein>
    <submittedName>
        <fullName evidence="9">MFS transporter</fullName>
    </submittedName>
</protein>
<dbReference type="PANTHER" id="PTHR23501">
    <property type="entry name" value="MAJOR FACILITATOR SUPERFAMILY"/>
    <property type="match status" value="1"/>
</dbReference>
<feature type="transmembrane region" description="Helical" evidence="7">
    <location>
        <begin position="408"/>
        <end position="427"/>
    </location>
</feature>
<feature type="transmembrane region" description="Helical" evidence="7">
    <location>
        <begin position="110"/>
        <end position="134"/>
    </location>
</feature>
<feature type="transmembrane region" description="Helical" evidence="7">
    <location>
        <begin position="362"/>
        <end position="387"/>
    </location>
</feature>
<evidence type="ECO:0000256" key="3">
    <source>
        <dbReference type="ARBA" id="ARBA00022475"/>
    </source>
</evidence>
<dbReference type="Gene3D" id="1.20.1250.20">
    <property type="entry name" value="MFS general substrate transporter like domains"/>
    <property type="match status" value="1"/>
</dbReference>
<keyword evidence="3" id="KW-1003">Cell membrane</keyword>
<dbReference type="PANTHER" id="PTHR23501:SF197">
    <property type="entry name" value="COMD"/>
    <property type="match status" value="1"/>
</dbReference>
<evidence type="ECO:0000256" key="4">
    <source>
        <dbReference type="ARBA" id="ARBA00022692"/>
    </source>
</evidence>
<feature type="transmembrane region" description="Helical" evidence="7">
    <location>
        <begin position="338"/>
        <end position="356"/>
    </location>
</feature>
<dbReference type="EMBL" id="NVUS01000007">
    <property type="protein sequence ID" value="PCJ01608.1"/>
    <property type="molecule type" value="Genomic_DNA"/>
</dbReference>
<organism evidence="9">
    <name type="scientific">OCS116 cluster bacterium</name>
    <dbReference type="NCBI Taxonomy" id="2030921"/>
    <lineage>
        <taxon>Bacteria</taxon>
        <taxon>Pseudomonadati</taxon>
        <taxon>Pseudomonadota</taxon>
        <taxon>Alphaproteobacteria</taxon>
        <taxon>OCS116 cluster</taxon>
    </lineage>
</organism>
<dbReference type="InterPro" id="IPR011701">
    <property type="entry name" value="MFS"/>
</dbReference>
<comment type="caution">
    <text evidence="9">The sequence shown here is derived from an EMBL/GenBank/DDBJ whole genome shotgun (WGS) entry which is preliminary data.</text>
</comment>
<evidence type="ECO:0000256" key="7">
    <source>
        <dbReference type="SAM" id="Phobius"/>
    </source>
</evidence>
<dbReference type="AlphaFoldDB" id="A0A2A4Z4V6"/>
<dbReference type="GO" id="GO:0005886">
    <property type="term" value="C:plasma membrane"/>
    <property type="evidence" value="ECO:0007669"/>
    <property type="project" value="UniProtKB-SubCell"/>
</dbReference>
<evidence type="ECO:0000256" key="2">
    <source>
        <dbReference type="ARBA" id="ARBA00022448"/>
    </source>
</evidence>
<feature type="transmembrane region" description="Helical" evidence="7">
    <location>
        <begin position="234"/>
        <end position="252"/>
    </location>
</feature>
<name>A0A2A4Z4V6_9PROT</name>